<name>Q9G878_MALJA</name>
<dbReference type="AlphaFoldDB" id="Q9G878"/>
<evidence type="ECO:0000256" key="3">
    <source>
        <dbReference type="ARBA" id="ARBA00022989"/>
    </source>
</evidence>
<evidence type="ECO:0000313" key="9">
    <source>
        <dbReference type="EMBL" id="AAG13695.1"/>
    </source>
</evidence>
<keyword evidence="6" id="KW-0066">ATP synthesis</keyword>
<dbReference type="EC" id="3.6.1.34" evidence="9"/>
<evidence type="ECO:0000256" key="5">
    <source>
        <dbReference type="ARBA" id="ARBA00023136"/>
    </source>
</evidence>
<sequence length="122" mass="14494">MPQLDNVTFLSQIFWCFITFSLLYFIVLKNILPNIAKVLKIRKKLFDYYNSLFNNINTINNNYIVFKSSDISNLFFIINKNINDYNEIYKNINNNSYISNNIRNYSLLNITRKLSKVITNGK</sequence>
<dbReference type="Pfam" id="PF02326">
    <property type="entry name" value="YMF19"/>
    <property type="match status" value="1"/>
</dbReference>
<keyword evidence="4 9" id="KW-0496">Mitochondrion</keyword>
<geneLocation type="mitochondrion" evidence="9"/>
<dbReference type="GO" id="GO:0031966">
    <property type="term" value="C:mitochondrial membrane"/>
    <property type="evidence" value="ECO:0007669"/>
    <property type="project" value="UniProtKB-SubCell"/>
</dbReference>
<keyword evidence="2 7" id="KW-0812">Transmembrane</keyword>
<dbReference type="InterPro" id="IPR003319">
    <property type="entry name" value="YMF19-like_N"/>
</dbReference>
<feature type="domain" description="ATP synthase YMF19-like N-terminal" evidence="8">
    <location>
        <begin position="2"/>
        <end position="85"/>
    </location>
</feature>
<keyword evidence="5 7" id="KW-0472">Membrane</keyword>
<evidence type="ECO:0000256" key="7">
    <source>
        <dbReference type="SAM" id="Phobius"/>
    </source>
</evidence>
<dbReference type="EMBL" id="AF295546">
    <property type="protein sequence ID" value="AAG13695.1"/>
    <property type="molecule type" value="Genomic_DNA"/>
</dbReference>
<keyword evidence="3 7" id="KW-1133">Transmembrane helix</keyword>
<reference evidence="9" key="1">
    <citation type="submission" date="2000-08" db="EMBL/GenBank/DDBJ databases">
        <title>Comparative analysis of mitochondrial genomes of the ancient jakobid protists.</title>
        <authorList>
            <person name="Burger G."/>
            <person name="O'Kelly C.J."/>
            <person name="Gray W.M."/>
        </authorList>
    </citation>
    <scope>NUCLEOTIDE SEQUENCE</scope>
    <source>
        <strain evidence="9">ATCC 50310</strain>
    </source>
</reference>
<organism evidence="9">
    <name type="scientific">Malawimonas jakobiformis</name>
    <name type="common">Flagellated protozoan</name>
    <dbReference type="NCBI Taxonomy" id="136089"/>
    <lineage>
        <taxon>Eukaryota</taxon>
        <taxon>Malawimonadida</taxon>
        <taxon>Malawimonadidae</taxon>
        <taxon>Malawimonas</taxon>
    </lineage>
</organism>
<proteinExistence type="predicted"/>
<feature type="transmembrane region" description="Helical" evidence="7">
    <location>
        <begin position="12"/>
        <end position="32"/>
    </location>
</feature>
<comment type="subcellular location">
    <subcellularLocation>
        <location evidence="1">Mitochondrion membrane</location>
    </subcellularLocation>
</comment>
<dbReference type="GO" id="GO:0016787">
    <property type="term" value="F:hydrolase activity"/>
    <property type="evidence" value="ECO:0007669"/>
    <property type="project" value="UniProtKB-KW"/>
</dbReference>
<evidence type="ECO:0000256" key="6">
    <source>
        <dbReference type="ARBA" id="ARBA00023310"/>
    </source>
</evidence>
<dbReference type="GeneID" id="801312"/>
<dbReference type="GO" id="GO:0006754">
    <property type="term" value="P:ATP biosynthetic process"/>
    <property type="evidence" value="ECO:0007669"/>
    <property type="project" value="UniProtKB-KW"/>
</dbReference>
<keyword evidence="9" id="KW-0378">Hydrolase</keyword>
<gene>
    <name evidence="9" type="primary">atp8</name>
</gene>
<dbReference type="RefSeq" id="NP_066328.1">
    <property type="nucleotide sequence ID" value="NC_002553.1"/>
</dbReference>
<protein>
    <submittedName>
        <fullName evidence="9">ATP synthase F0 subunit 8</fullName>
        <ecNumber evidence="9">3.6.1.34</ecNumber>
    </submittedName>
</protein>
<evidence type="ECO:0000259" key="8">
    <source>
        <dbReference type="Pfam" id="PF02326"/>
    </source>
</evidence>
<evidence type="ECO:0000256" key="4">
    <source>
        <dbReference type="ARBA" id="ARBA00023128"/>
    </source>
</evidence>
<accession>Q9G878</accession>
<evidence type="ECO:0000256" key="1">
    <source>
        <dbReference type="ARBA" id="ARBA00004325"/>
    </source>
</evidence>
<evidence type="ECO:0000256" key="2">
    <source>
        <dbReference type="ARBA" id="ARBA00022692"/>
    </source>
</evidence>